<evidence type="ECO:0000256" key="1">
    <source>
        <dbReference type="SAM" id="Phobius"/>
    </source>
</evidence>
<keyword evidence="1" id="KW-0812">Transmembrane</keyword>
<organism evidence="2 3">
    <name type="scientific">Tamlana crocina</name>
    <dbReference type="NCBI Taxonomy" id="393006"/>
    <lineage>
        <taxon>Bacteria</taxon>
        <taxon>Pseudomonadati</taxon>
        <taxon>Bacteroidota</taxon>
        <taxon>Flavobacteriia</taxon>
        <taxon>Flavobacteriales</taxon>
        <taxon>Flavobacteriaceae</taxon>
        <taxon>Tamlana</taxon>
    </lineage>
</organism>
<reference evidence="2 3" key="1">
    <citation type="submission" date="2020-03" db="EMBL/GenBank/DDBJ databases">
        <title>Tamlana sp. nov, isolated from XXX.</title>
        <authorList>
            <person name="Cao W.R."/>
        </authorList>
    </citation>
    <scope>NUCLEOTIDE SEQUENCE [LARGE SCALE GENOMIC DNA]</scope>
    <source>
        <strain evidence="2 3">HST1-43</strain>
    </source>
</reference>
<sequence>MKNKNNDISQELLEAIERYVKGTMDLKERKDFDDYLKIDSNFRIQVEEVKTTIHAIEKQTLIEELNVFHQDIENKKIKKDNYNKIRFLKLSKWVAGAAVVIALLSIWFFSSSPNQKLYTKYFTPDPGLPTMMSSTNNFKFYDAMVNYKHGDYKKALEKWMLLAEKQPKNDTLNYFIGMAHMNSKDVTDAIPFLERTVQSQDSFLLKNEAHHYLGLAYLKEGNIELAKKHFKLSKTDSSKKIILELKD</sequence>
<dbReference type="EMBL" id="JAAVJS010000003">
    <property type="protein sequence ID" value="NJX14518.1"/>
    <property type="molecule type" value="Genomic_DNA"/>
</dbReference>
<feature type="transmembrane region" description="Helical" evidence="1">
    <location>
        <begin position="93"/>
        <end position="110"/>
    </location>
</feature>
<name>A0ABX1DD23_9FLAO</name>
<proteinExistence type="predicted"/>
<dbReference type="Proteomes" id="UP000760545">
    <property type="component" value="Unassembled WGS sequence"/>
</dbReference>
<evidence type="ECO:0000313" key="3">
    <source>
        <dbReference type="Proteomes" id="UP000760545"/>
    </source>
</evidence>
<gene>
    <name evidence="2" type="ORF">HC176_03325</name>
</gene>
<keyword evidence="3" id="KW-1185">Reference proteome</keyword>
<evidence type="ECO:0000313" key="2">
    <source>
        <dbReference type="EMBL" id="NJX14518.1"/>
    </source>
</evidence>
<comment type="caution">
    <text evidence="2">The sequence shown here is derived from an EMBL/GenBank/DDBJ whole genome shotgun (WGS) entry which is preliminary data.</text>
</comment>
<dbReference type="InterPro" id="IPR011990">
    <property type="entry name" value="TPR-like_helical_dom_sf"/>
</dbReference>
<keyword evidence="1" id="KW-0472">Membrane</keyword>
<keyword evidence="1" id="KW-1133">Transmembrane helix</keyword>
<dbReference type="Gene3D" id="1.25.40.10">
    <property type="entry name" value="Tetratricopeptide repeat domain"/>
    <property type="match status" value="1"/>
</dbReference>
<accession>A0ABX1DD23</accession>
<protein>
    <submittedName>
        <fullName evidence="2">Get4 family protein</fullName>
    </submittedName>
</protein>
<dbReference type="RefSeq" id="WP_167916771.1">
    <property type="nucleotide sequence ID" value="NZ_JAAVJS010000003.1"/>
</dbReference>
<dbReference type="SUPFAM" id="SSF48452">
    <property type="entry name" value="TPR-like"/>
    <property type="match status" value="1"/>
</dbReference>